<evidence type="ECO:0000313" key="1">
    <source>
        <dbReference type="EMBL" id="OXA57392.1"/>
    </source>
</evidence>
<dbReference type="EMBL" id="LNIX01000003">
    <property type="protein sequence ID" value="OXA57392.1"/>
    <property type="molecule type" value="Genomic_DNA"/>
</dbReference>
<name>A0A226EIC0_FOLCA</name>
<reference evidence="1 2" key="1">
    <citation type="submission" date="2015-12" db="EMBL/GenBank/DDBJ databases">
        <title>The genome of Folsomia candida.</title>
        <authorList>
            <person name="Faddeeva A."/>
            <person name="Derks M.F."/>
            <person name="Anvar Y."/>
            <person name="Smit S."/>
            <person name="Van Straalen N."/>
            <person name="Roelofs D."/>
        </authorList>
    </citation>
    <scope>NUCLEOTIDE SEQUENCE [LARGE SCALE GENOMIC DNA]</scope>
    <source>
        <strain evidence="1 2">VU population</strain>
        <tissue evidence="1">Whole body</tissue>
    </source>
</reference>
<dbReference type="AlphaFoldDB" id="A0A226EIC0"/>
<evidence type="ECO:0000313" key="2">
    <source>
        <dbReference type="Proteomes" id="UP000198287"/>
    </source>
</evidence>
<comment type="caution">
    <text evidence="1">The sequence shown here is derived from an EMBL/GenBank/DDBJ whole genome shotgun (WGS) entry which is preliminary data.</text>
</comment>
<proteinExistence type="predicted"/>
<keyword evidence="2" id="KW-1185">Reference proteome</keyword>
<accession>A0A226EIC0</accession>
<gene>
    <name evidence="1" type="ORF">Fcan01_06394</name>
</gene>
<organism evidence="1 2">
    <name type="scientific">Folsomia candida</name>
    <name type="common">Springtail</name>
    <dbReference type="NCBI Taxonomy" id="158441"/>
    <lineage>
        <taxon>Eukaryota</taxon>
        <taxon>Metazoa</taxon>
        <taxon>Ecdysozoa</taxon>
        <taxon>Arthropoda</taxon>
        <taxon>Hexapoda</taxon>
        <taxon>Collembola</taxon>
        <taxon>Entomobryomorpha</taxon>
        <taxon>Isotomoidea</taxon>
        <taxon>Isotomidae</taxon>
        <taxon>Proisotominae</taxon>
        <taxon>Folsomia</taxon>
    </lineage>
</organism>
<dbReference type="Proteomes" id="UP000198287">
    <property type="component" value="Unassembled WGS sequence"/>
</dbReference>
<protein>
    <submittedName>
        <fullName evidence="1">Uncharacterized protein</fullName>
    </submittedName>
</protein>
<sequence length="144" mass="16206">MLVEHFEKIVQLNLPAQYDEVCSSADQCEKYTNTYDQSVICMLRILGKDNETEQINAGLCSVVSVPTGRCQCARNCGPVNGYFDYGEFDVAEQRCRGFAGSPCYDRWALNDCVENAYCPQNVRKCTCNLGYVESEDGKYYVPSN</sequence>